<feature type="compositionally biased region" description="Basic and acidic residues" evidence="1">
    <location>
        <begin position="764"/>
        <end position="774"/>
    </location>
</feature>
<evidence type="ECO:0000313" key="2">
    <source>
        <dbReference type="EMBL" id="VTR92020.1"/>
    </source>
</evidence>
<organism evidence="2 3">
    <name type="scientific">Gemmata massiliana</name>
    <dbReference type="NCBI Taxonomy" id="1210884"/>
    <lineage>
        <taxon>Bacteria</taxon>
        <taxon>Pseudomonadati</taxon>
        <taxon>Planctomycetota</taxon>
        <taxon>Planctomycetia</taxon>
        <taxon>Gemmatales</taxon>
        <taxon>Gemmataceae</taxon>
        <taxon>Gemmata</taxon>
    </lineage>
</organism>
<dbReference type="Proteomes" id="UP000464178">
    <property type="component" value="Chromosome"/>
</dbReference>
<dbReference type="KEGG" id="gms:SOIL9_56940"/>
<keyword evidence="3" id="KW-1185">Reference proteome</keyword>
<evidence type="ECO:0000313" key="3">
    <source>
        <dbReference type="Proteomes" id="UP000464178"/>
    </source>
</evidence>
<evidence type="ECO:0008006" key="4">
    <source>
        <dbReference type="Google" id="ProtNLM"/>
    </source>
</evidence>
<protein>
    <recommendedName>
        <fullName evidence="4">Tetratricopeptide repeat protein</fullName>
    </recommendedName>
</protein>
<dbReference type="RefSeq" id="WP_162666942.1">
    <property type="nucleotide sequence ID" value="NZ_LR593886.1"/>
</dbReference>
<reference evidence="2 3" key="1">
    <citation type="submission" date="2019-05" db="EMBL/GenBank/DDBJ databases">
        <authorList>
            <consortium name="Science for Life Laboratories"/>
        </authorList>
    </citation>
    <scope>NUCLEOTIDE SEQUENCE [LARGE SCALE GENOMIC DNA]</scope>
    <source>
        <strain evidence="2">Soil9</strain>
    </source>
</reference>
<dbReference type="SUPFAM" id="SSF48452">
    <property type="entry name" value="TPR-like"/>
    <property type="match status" value="3"/>
</dbReference>
<dbReference type="InterPro" id="IPR011990">
    <property type="entry name" value="TPR-like_helical_dom_sf"/>
</dbReference>
<dbReference type="Gene3D" id="1.25.40.10">
    <property type="entry name" value="Tetratricopeptide repeat domain"/>
    <property type="match status" value="3"/>
</dbReference>
<dbReference type="EMBL" id="LR593886">
    <property type="protein sequence ID" value="VTR92020.1"/>
    <property type="molecule type" value="Genomic_DNA"/>
</dbReference>
<proteinExistence type="predicted"/>
<dbReference type="PANTHER" id="PTHR10098">
    <property type="entry name" value="RAPSYN-RELATED"/>
    <property type="match status" value="1"/>
</dbReference>
<name>A0A6P2CXU3_9BACT</name>
<dbReference type="AlphaFoldDB" id="A0A6P2CXU3"/>
<evidence type="ECO:0000256" key="1">
    <source>
        <dbReference type="SAM" id="MobiDB-lite"/>
    </source>
</evidence>
<accession>A0A6P2CXU3</accession>
<feature type="region of interest" description="Disordered" evidence="1">
    <location>
        <begin position="752"/>
        <end position="774"/>
    </location>
</feature>
<dbReference type="PANTHER" id="PTHR10098:SF108">
    <property type="entry name" value="TETRATRICOPEPTIDE REPEAT PROTEIN 28"/>
    <property type="match status" value="1"/>
</dbReference>
<gene>
    <name evidence="2" type="ORF">SOIL9_56940</name>
</gene>
<sequence length="774" mass="85596">MDDQRQLVEAFLAADTTAAIRELLARHPELLAPEFVEVLAVVAEEGDEDWRRHVEVRQELLARCRERGVAFALEEVSRRQAPNAIGYPEEFGGDVEELVRLRAARAVDPVAAEQLCRLCESILDRLPLDQDPNFRVALLVELAAAMDEWPGDTRGPRVGEAVAYLEQALGVLGPDPTPYRAVIEKNLGAVYTRLPTGDRARNLERARECFTAAALVLTPEAAPTFYVETRIGLAQAFQKMPTGDRTENLLQAREHYVEALQVRTQETDPLGWASLWHDIGNVYQALPTGDRNTNLNQAEDCYRAALQYRTLEAAPLDHASTQLGLANVYRQQSGDNPSRALDCCHAALRVYSPEVKPFGYACAQNLLGVIHTALPTGSAEQNLHRAIDHFREALGIWTLEAAPAEYASVQTHLGEVYRLLPTGDPTANLERAITCSREALRVMTLEADPIGFATAQNNLGLAYGDLPPDPRGNSYRAAITCHQEALRVWTPDAFPQRYAETQNNLGEVYRAITNLGHSEEQTRTNLELAAACFERARAVSTFDTAPGDYATIMNNLGNTYLYLPSLAPADRTQRAIECYHEALRVWTAEAAPQDYAMAQMNLGVAYTVSPGGDERAVEYFHAALQFYTPKASPVRCRAVIAALAAVYRRLKNWQAALDAYHIGIAAGELVYRAGLSATNRSTQVVATAPLFRNASFTAVRGERVGEALVLLERGKTRLLSEALRLRATRPPGVPAEIWDRFERAAAVVRESLESKHPVPRGSRRNRDLEKTGMR</sequence>